<proteinExistence type="predicted"/>
<dbReference type="EMBL" id="BMZO01000005">
    <property type="protein sequence ID" value="GHC71195.1"/>
    <property type="molecule type" value="Genomic_DNA"/>
</dbReference>
<protein>
    <submittedName>
        <fullName evidence="1">Uncharacterized protein</fullName>
    </submittedName>
</protein>
<dbReference type="Proteomes" id="UP000641137">
    <property type="component" value="Unassembled WGS sequence"/>
</dbReference>
<reference evidence="1" key="1">
    <citation type="journal article" date="2014" name="Int. J. Syst. Evol. Microbiol.">
        <title>Complete genome sequence of Corynebacterium casei LMG S-19264T (=DSM 44701T), isolated from a smear-ripened cheese.</title>
        <authorList>
            <consortium name="US DOE Joint Genome Institute (JGI-PGF)"/>
            <person name="Walter F."/>
            <person name="Albersmeier A."/>
            <person name="Kalinowski J."/>
            <person name="Ruckert C."/>
        </authorList>
    </citation>
    <scope>NUCLEOTIDE SEQUENCE</scope>
    <source>
        <strain evidence="1">KCTC 42097</strain>
    </source>
</reference>
<gene>
    <name evidence="1" type="ORF">GCM10010136_18190</name>
</gene>
<accession>A0A8J3DHG4</accession>
<reference evidence="1" key="2">
    <citation type="submission" date="2020-09" db="EMBL/GenBank/DDBJ databases">
        <authorList>
            <person name="Sun Q."/>
            <person name="Kim S."/>
        </authorList>
    </citation>
    <scope>NUCLEOTIDE SEQUENCE</scope>
    <source>
        <strain evidence="1">KCTC 42097</strain>
    </source>
</reference>
<evidence type="ECO:0000313" key="1">
    <source>
        <dbReference type="EMBL" id="GHC71195.1"/>
    </source>
</evidence>
<organism evidence="1 2">
    <name type="scientific">Limoniibacter endophyticus</name>
    <dbReference type="NCBI Taxonomy" id="1565040"/>
    <lineage>
        <taxon>Bacteria</taxon>
        <taxon>Pseudomonadati</taxon>
        <taxon>Pseudomonadota</taxon>
        <taxon>Alphaproteobacteria</taxon>
        <taxon>Hyphomicrobiales</taxon>
        <taxon>Bartonellaceae</taxon>
        <taxon>Limoniibacter</taxon>
    </lineage>
</organism>
<name>A0A8J3DHG4_9HYPH</name>
<sequence>MPNNKEGSSIQCPRKSGLNRLPIERRKKKVGEAWIRQIDSFIYLFDANYLDANKSPNTSNGFPSEGSISGKVTVHTVVNR</sequence>
<keyword evidence="2" id="KW-1185">Reference proteome</keyword>
<evidence type="ECO:0000313" key="2">
    <source>
        <dbReference type="Proteomes" id="UP000641137"/>
    </source>
</evidence>
<dbReference type="AlphaFoldDB" id="A0A8J3DHG4"/>
<comment type="caution">
    <text evidence="1">The sequence shown here is derived from an EMBL/GenBank/DDBJ whole genome shotgun (WGS) entry which is preliminary data.</text>
</comment>